<keyword evidence="3 5" id="KW-1133">Transmembrane helix</keyword>
<dbReference type="PATRIC" id="fig|1280953.3.peg.3952"/>
<accession>A0A059G149</accession>
<dbReference type="Proteomes" id="UP000024942">
    <property type="component" value="Unassembled WGS sequence"/>
</dbReference>
<feature type="transmembrane region" description="Helical" evidence="5">
    <location>
        <begin position="106"/>
        <end position="125"/>
    </location>
</feature>
<organism evidence="7 8">
    <name type="scientific">Hyphomonas oceanitis SCH89</name>
    <dbReference type="NCBI Taxonomy" id="1280953"/>
    <lineage>
        <taxon>Bacteria</taxon>
        <taxon>Pseudomonadati</taxon>
        <taxon>Pseudomonadota</taxon>
        <taxon>Alphaproteobacteria</taxon>
        <taxon>Hyphomonadales</taxon>
        <taxon>Hyphomonadaceae</taxon>
        <taxon>Hyphomonas</taxon>
    </lineage>
</organism>
<keyword evidence="2 5" id="KW-0812">Transmembrane</keyword>
<evidence type="ECO:0000256" key="4">
    <source>
        <dbReference type="ARBA" id="ARBA00023136"/>
    </source>
</evidence>
<feature type="transmembrane region" description="Helical" evidence="5">
    <location>
        <begin position="18"/>
        <end position="39"/>
    </location>
</feature>
<proteinExistence type="predicted"/>
<evidence type="ECO:0000256" key="1">
    <source>
        <dbReference type="ARBA" id="ARBA00004141"/>
    </source>
</evidence>
<dbReference type="InterPro" id="IPR007267">
    <property type="entry name" value="GtrA_DPMS_TM"/>
</dbReference>
<evidence type="ECO:0000313" key="8">
    <source>
        <dbReference type="Proteomes" id="UP000024942"/>
    </source>
</evidence>
<dbReference type="EMBL" id="ARYL01000068">
    <property type="protein sequence ID" value="KCZ99532.1"/>
    <property type="molecule type" value="Genomic_DNA"/>
</dbReference>
<gene>
    <name evidence="7" type="ORF">HOC_19806</name>
</gene>
<dbReference type="Pfam" id="PF04138">
    <property type="entry name" value="GtrA_DPMS_TM"/>
    <property type="match status" value="1"/>
</dbReference>
<reference evidence="7 8" key="1">
    <citation type="journal article" date="2014" name="Antonie Van Leeuwenhoek">
        <title>Hyphomonas beringensis sp. nov. and Hyphomonas chukchiensis sp. nov., isolated from surface seawater of the Bering Sea and Chukchi Sea.</title>
        <authorList>
            <person name="Li C."/>
            <person name="Lai Q."/>
            <person name="Li G."/>
            <person name="Dong C."/>
            <person name="Wang J."/>
            <person name="Liao Y."/>
            <person name="Shao Z."/>
        </authorList>
    </citation>
    <scope>NUCLEOTIDE SEQUENCE [LARGE SCALE GENOMIC DNA]</scope>
    <source>
        <strain evidence="7 8">SCH89</strain>
    </source>
</reference>
<feature type="transmembrane region" description="Helical" evidence="5">
    <location>
        <begin position="79"/>
        <end position="100"/>
    </location>
</feature>
<keyword evidence="4 5" id="KW-0472">Membrane</keyword>
<comment type="subcellular location">
    <subcellularLocation>
        <location evidence="1">Membrane</location>
        <topology evidence="1">Multi-pass membrane protein</topology>
    </subcellularLocation>
</comment>
<feature type="domain" description="GtrA/DPMS transmembrane" evidence="6">
    <location>
        <begin position="17"/>
        <end position="131"/>
    </location>
</feature>
<name>A0A059G149_9PROT</name>
<evidence type="ECO:0000256" key="3">
    <source>
        <dbReference type="ARBA" id="ARBA00022989"/>
    </source>
</evidence>
<dbReference type="AlphaFoldDB" id="A0A059G149"/>
<evidence type="ECO:0000313" key="7">
    <source>
        <dbReference type="EMBL" id="KCZ99532.1"/>
    </source>
</evidence>
<dbReference type="GO" id="GO:0016020">
    <property type="term" value="C:membrane"/>
    <property type="evidence" value="ECO:0007669"/>
    <property type="project" value="UniProtKB-SubCell"/>
</dbReference>
<protein>
    <recommendedName>
        <fullName evidence="6">GtrA/DPMS transmembrane domain-containing protein</fullName>
    </recommendedName>
</protein>
<evidence type="ECO:0000259" key="6">
    <source>
        <dbReference type="Pfam" id="PF04138"/>
    </source>
</evidence>
<evidence type="ECO:0000256" key="2">
    <source>
        <dbReference type="ARBA" id="ARBA00022692"/>
    </source>
</evidence>
<keyword evidence="8" id="KW-1185">Reference proteome</keyword>
<comment type="caution">
    <text evidence="7">The sequence shown here is derived from an EMBL/GenBank/DDBJ whole genome shotgun (WGS) entry which is preliminary data.</text>
</comment>
<evidence type="ECO:0000256" key="5">
    <source>
        <dbReference type="SAM" id="Phobius"/>
    </source>
</evidence>
<dbReference type="STRING" id="1280953.HOC_19806"/>
<dbReference type="GO" id="GO:0000271">
    <property type="term" value="P:polysaccharide biosynthetic process"/>
    <property type="evidence" value="ECO:0007669"/>
    <property type="project" value="InterPro"/>
</dbReference>
<feature type="transmembrane region" description="Helical" evidence="5">
    <location>
        <begin position="45"/>
        <end position="67"/>
    </location>
</feature>
<sequence length="153" mass="16797">MTSIILTTFRRFERVLRYLMVGAGVTAIYSLIVAGLIITDTIEDPTLATVIGSIAAAPVSFMAHRFITYSDVSDDPAHWKRFAIITLASFAIVTASMKLVDILHGPFWAGLIVGWIVVPIVNFLINTVWVFRATRLLALAGTDQSTATKEQQI</sequence>